<evidence type="ECO:0000313" key="5">
    <source>
        <dbReference type="EMBL" id="QDV33665.1"/>
    </source>
</evidence>
<dbReference type="AlphaFoldDB" id="A0A518GYI8"/>
<protein>
    <submittedName>
        <fullName evidence="5">3-oxoacyl-[acyl-carrier-protein] synthase 2</fullName>
        <ecNumber evidence="5">2.3.1.179</ecNumber>
    </submittedName>
</protein>
<proteinExistence type="inferred from homology"/>
<organism evidence="5 6">
    <name type="scientific">Tautonia plasticadhaerens</name>
    <dbReference type="NCBI Taxonomy" id="2527974"/>
    <lineage>
        <taxon>Bacteria</taxon>
        <taxon>Pseudomonadati</taxon>
        <taxon>Planctomycetota</taxon>
        <taxon>Planctomycetia</taxon>
        <taxon>Isosphaerales</taxon>
        <taxon>Isosphaeraceae</taxon>
        <taxon>Tautonia</taxon>
    </lineage>
</organism>
<dbReference type="InterPro" id="IPR014030">
    <property type="entry name" value="Ketoacyl_synth_N"/>
</dbReference>
<evidence type="ECO:0000256" key="2">
    <source>
        <dbReference type="ARBA" id="ARBA00022679"/>
    </source>
</evidence>
<dbReference type="PROSITE" id="PS52004">
    <property type="entry name" value="KS3_2"/>
    <property type="match status" value="1"/>
</dbReference>
<dbReference type="InterPro" id="IPR014031">
    <property type="entry name" value="Ketoacyl_synth_C"/>
</dbReference>
<dbReference type="PANTHER" id="PTHR11712">
    <property type="entry name" value="POLYKETIDE SYNTHASE-RELATED"/>
    <property type="match status" value="1"/>
</dbReference>
<dbReference type="EC" id="2.3.1.179" evidence="5"/>
<dbReference type="Gene3D" id="3.40.47.10">
    <property type="match status" value="2"/>
</dbReference>
<name>A0A518GYI8_9BACT</name>
<dbReference type="InterPro" id="IPR016039">
    <property type="entry name" value="Thiolase-like"/>
</dbReference>
<keyword evidence="6" id="KW-1185">Reference proteome</keyword>
<accession>A0A518GYI8</accession>
<evidence type="ECO:0000259" key="4">
    <source>
        <dbReference type="PROSITE" id="PS52004"/>
    </source>
</evidence>
<comment type="similarity">
    <text evidence="1 3">Belongs to the thiolase-like superfamily. Beta-ketoacyl-ACP synthases family.</text>
</comment>
<feature type="domain" description="Ketosynthase family 3 (KS3)" evidence="4">
    <location>
        <begin position="5"/>
        <end position="432"/>
    </location>
</feature>
<dbReference type="RefSeq" id="WP_145268010.1">
    <property type="nucleotide sequence ID" value="NZ_CP036426.1"/>
</dbReference>
<evidence type="ECO:0000256" key="3">
    <source>
        <dbReference type="RuleBase" id="RU003694"/>
    </source>
</evidence>
<gene>
    <name evidence="5" type="primary">fabF_3</name>
    <name evidence="5" type="ORF">ElP_15410</name>
</gene>
<dbReference type="Pfam" id="PF02801">
    <property type="entry name" value="Ketoacyl-synt_C"/>
    <property type="match status" value="1"/>
</dbReference>
<dbReference type="InterPro" id="IPR000794">
    <property type="entry name" value="Beta-ketoacyl_synthase"/>
</dbReference>
<evidence type="ECO:0000313" key="6">
    <source>
        <dbReference type="Proteomes" id="UP000317835"/>
    </source>
</evidence>
<dbReference type="KEGG" id="tpla:ElP_15410"/>
<dbReference type="Proteomes" id="UP000317835">
    <property type="component" value="Chromosome"/>
</dbReference>
<evidence type="ECO:0000256" key="1">
    <source>
        <dbReference type="ARBA" id="ARBA00008467"/>
    </source>
</evidence>
<dbReference type="InterPro" id="IPR020841">
    <property type="entry name" value="PKS_Beta-ketoAc_synthase_dom"/>
</dbReference>
<dbReference type="GO" id="GO:0006633">
    <property type="term" value="P:fatty acid biosynthetic process"/>
    <property type="evidence" value="ECO:0007669"/>
    <property type="project" value="TreeGrafter"/>
</dbReference>
<dbReference type="GO" id="GO:0005829">
    <property type="term" value="C:cytosol"/>
    <property type="evidence" value="ECO:0007669"/>
    <property type="project" value="TreeGrafter"/>
</dbReference>
<dbReference type="OrthoDB" id="292158at2"/>
<dbReference type="Pfam" id="PF00109">
    <property type="entry name" value="ketoacyl-synt"/>
    <property type="match status" value="1"/>
</dbReference>
<dbReference type="SUPFAM" id="SSF53901">
    <property type="entry name" value="Thiolase-like"/>
    <property type="match status" value="2"/>
</dbReference>
<keyword evidence="2 3" id="KW-0808">Transferase</keyword>
<dbReference type="CDD" id="cd00834">
    <property type="entry name" value="KAS_I_II"/>
    <property type="match status" value="1"/>
</dbReference>
<sequence>MVVPRRRVVITGLGVISPLGIGLEATWSALREGRGGVGRLEAFPIEGLPCDAAGEVKDFSPKALAIDKHRKALQKNLKYMARDIQLAVAAAELAVVDSGLVSGGFDPSRIGIDLGAGMISTDLDELAPAINLATRDDGSFDYEVYGKEGIPEIEPLWMLKYLPNMLACHISILNDCRGPSNTITQGEAASNAAIGEAFRIIQRGQADLMITGGADSKIHPLSFVRMKLNGVNSRWEGDPSAACRPFDARRCGVVPGEGAGIIVLEELDHALQRGSKIYGELVGFGSACDARPRGGIDPDGRGTELAVLGALRDSRIDPARVGHVNAQGWSTVEADLAEARAYSRVFGPNVPVLGLKGYTGNTASGCGSIELIASLLATQAGLLPSTLNCDELDPQIEVDVVRGGPRESDNPVFVNLNFNRYGQVAALAVRGGPVDASR</sequence>
<dbReference type="GO" id="GO:0004315">
    <property type="term" value="F:3-oxoacyl-[acyl-carrier-protein] synthase activity"/>
    <property type="evidence" value="ECO:0007669"/>
    <property type="project" value="UniProtKB-EC"/>
</dbReference>
<dbReference type="PANTHER" id="PTHR11712:SF336">
    <property type="entry name" value="3-OXOACYL-[ACYL-CARRIER-PROTEIN] SYNTHASE, MITOCHONDRIAL"/>
    <property type="match status" value="1"/>
</dbReference>
<reference evidence="5 6" key="1">
    <citation type="submission" date="2019-02" db="EMBL/GenBank/DDBJ databases">
        <title>Deep-cultivation of Planctomycetes and their phenomic and genomic characterization uncovers novel biology.</title>
        <authorList>
            <person name="Wiegand S."/>
            <person name="Jogler M."/>
            <person name="Boedeker C."/>
            <person name="Pinto D."/>
            <person name="Vollmers J."/>
            <person name="Rivas-Marin E."/>
            <person name="Kohn T."/>
            <person name="Peeters S.H."/>
            <person name="Heuer A."/>
            <person name="Rast P."/>
            <person name="Oberbeckmann S."/>
            <person name="Bunk B."/>
            <person name="Jeske O."/>
            <person name="Meyerdierks A."/>
            <person name="Storesund J.E."/>
            <person name="Kallscheuer N."/>
            <person name="Luecker S."/>
            <person name="Lage O.M."/>
            <person name="Pohl T."/>
            <person name="Merkel B.J."/>
            <person name="Hornburger P."/>
            <person name="Mueller R.-W."/>
            <person name="Bruemmer F."/>
            <person name="Labrenz M."/>
            <person name="Spormann A.M."/>
            <person name="Op den Camp H."/>
            <person name="Overmann J."/>
            <person name="Amann R."/>
            <person name="Jetten M.S.M."/>
            <person name="Mascher T."/>
            <person name="Medema M.H."/>
            <person name="Devos D.P."/>
            <person name="Kaster A.-K."/>
            <person name="Ovreas L."/>
            <person name="Rohde M."/>
            <person name="Galperin M.Y."/>
            <person name="Jogler C."/>
        </authorList>
    </citation>
    <scope>NUCLEOTIDE SEQUENCE [LARGE SCALE GENOMIC DNA]</scope>
    <source>
        <strain evidence="5 6">ElP</strain>
    </source>
</reference>
<dbReference type="SMART" id="SM00825">
    <property type="entry name" value="PKS_KS"/>
    <property type="match status" value="1"/>
</dbReference>
<keyword evidence="5" id="KW-0012">Acyltransferase</keyword>
<dbReference type="EMBL" id="CP036426">
    <property type="protein sequence ID" value="QDV33665.1"/>
    <property type="molecule type" value="Genomic_DNA"/>
</dbReference>